<comment type="caution">
    <text evidence="2">The sequence shown here is derived from an EMBL/GenBank/DDBJ whole genome shotgun (WGS) entry which is preliminary data.</text>
</comment>
<organism evidence="2 3">
    <name type="scientific">Scophthalmus maximus</name>
    <name type="common">Turbot</name>
    <name type="synonym">Psetta maxima</name>
    <dbReference type="NCBI Taxonomy" id="52904"/>
    <lineage>
        <taxon>Eukaryota</taxon>
        <taxon>Metazoa</taxon>
        <taxon>Chordata</taxon>
        <taxon>Craniata</taxon>
        <taxon>Vertebrata</taxon>
        <taxon>Euteleostomi</taxon>
        <taxon>Actinopterygii</taxon>
        <taxon>Neopterygii</taxon>
        <taxon>Teleostei</taxon>
        <taxon>Neoteleostei</taxon>
        <taxon>Acanthomorphata</taxon>
        <taxon>Carangaria</taxon>
        <taxon>Pleuronectiformes</taxon>
        <taxon>Pleuronectoidei</taxon>
        <taxon>Scophthalmidae</taxon>
        <taxon>Scophthalmus</taxon>
    </lineage>
</organism>
<dbReference type="AlphaFoldDB" id="A0A6A4T5R9"/>
<reference evidence="2 3" key="1">
    <citation type="submission" date="2019-06" db="EMBL/GenBank/DDBJ databases">
        <title>Draft genomes of female and male turbot (Scophthalmus maximus).</title>
        <authorList>
            <person name="Xu H."/>
            <person name="Xu X.-W."/>
            <person name="Shao C."/>
            <person name="Chen S."/>
        </authorList>
    </citation>
    <scope>NUCLEOTIDE SEQUENCE [LARGE SCALE GENOMIC DNA]</scope>
    <source>
        <strain evidence="2">Ysfricsl-2016a</strain>
        <tissue evidence="2">Blood</tissue>
    </source>
</reference>
<accession>A0A6A4T5R9</accession>
<evidence type="ECO:0000313" key="2">
    <source>
        <dbReference type="EMBL" id="KAF0037552.1"/>
    </source>
</evidence>
<evidence type="ECO:0000313" key="3">
    <source>
        <dbReference type="Proteomes" id="UP000438429"/>
    </source>
</evidence>
<gene>
    <name evidence="2" type="ORF">F2P81_010426</name>
</gene>
<sequence length="282" mass="32083">MKQRTKDFDQNKLKDMGKRHPVEKACGVLSTFPGSWGFSLTPPIALLLNYPVGRNVSTALFAQGRRQRHTFTHHSSCCGFTRHVCVVVIGLRRHCAEDDTAVVTNEKWEVNVSGIRGVLLSTTLVSDHSKKSITGQYIFHMNSIGQMYAFNPDLYTNEMMINFSERERPSDPLSSNTKIEFCVTRQCNGVVLRWLVVKSSRVYLLSLCDVAQTKAASMWPRSALQQDCKHGATTKRKPCLRPCQARLAGTIRERWWREQKSQMDVRKRNGGGEKEMDEDDAR</sequence>
<dbReference type="EMBL" id="VEVO01000009">
    <property type="protein sequence ID" value="KAF0037552.1"/>
    <property type="molecule type" value="Genomic_DNA"/>
</dbReference>
<feature type="region of interest" description="Disordered" evidence="1">
    <location>
        <begin position="259"/>
        <end position="282"/>
    </location>
</feature>
<evidence type="ECO:0000256" key="1">
    <source>
        <dbReference type="SAM" id="MobiDB-lite"/>
    </source>
</evidence>
<protein>
    <submittedName>
        <fullName evidence="2">Uncharacterized protein</fullName>
    </submittedName>
</protein>
<feature type="compositionally biased region" description="Basic and acidic residues" evidence="1">
    <location>
        <begin position="259"/>
        <end position="274"/>
    </location>
</feature>
<proteinExistence type="predicted"/>
<name>A0A6A4T5R9_SCOMX</name>
<dbReference type="Proteomes" id="UP000438429">
    <property type="component" value="Unassembled WGS sequence"/>
</dbReference>